<dbReference type="PANTHER" id="PTHR43441">
    <property type="entry name" value="RIBOSOMAL-PROTEIN-SERINE ACETYLTRANSFERASE"/>
    <property type="match status" value="1"/>
</dbReference>
<dbReference type="GO" id="GO:0008999">
    <property type="term" value="F:protein-N-terminal-alanine acetyltransferase activity"/>
    <property type="evidence" value="ECO:0007669"/>
    <property type="project" value="TreeGrafter"/>
</dbReference>
<evidence type="ECO:0000313" key="2">
    <source>
        <dbReference type="EMBL" id="BAG46898.1"/>
    </source>
</evidence>
<dbReference type="RefSeq" id="WP_012216409.1">
    <property type="nucleotide sequence ID" value="NC_010086.1"/>
</dbReference>
<organism evidence="2 3">
    <name type="scientific">Burkholderia multivorans (strain ATCC 17616 / 249)</name>
    <dbReference type="NCBI Taxonomy" id="395019"/>
    <lineage>
        <taxon>Bacteria</taxon>
        <taxon>Pseudomonadati</taxon>
        <taxon>Pseudomonadota</taxon>
        <taxon>Betaproteobacteria</taxon>
        <taxon>Burkholderiales</taxon>
        <taxon>Burkholderiaceae</taxon>
        <taxon>Burkholderia</taxon>
        <taxon>Burkholderia cepacia complex</taxon>
    </lineage>
</organism>
<dbReference type="KEGG" id="bmj:BMULJ_05054"/>
<dbReference type="HOGENOM" id="CLU_013985_3_6_4"/>
<dbReference type="GO" id="GO:0005737">
    <property type="term" value="C:cytoplasm"/>
    <property type="evidence" value="ECO:0007669"/>
    <property type="project" value="TreeGrafter"/>
</dbReference>
<gene>
    <name evidence="2" type="ordered locus">BMULJ_05054</name>
</gene>
<protein>
    <submittedName>
        <fullName evidence="2">GCN5-related N-acetyltransferase</fullName>
    </submittedName>
</protein>
<sequence length="180" mass="19727">MKIDTPPASGFPGLSVRQLDRADLDAWFAYLSMPDVVRHTSWNLRSRNDLLPLFDGLESSDPDSIRRLAIVDDASGALVGTIGLHTVSTANRCAEIAYDLAPTHWGRGIARAVCASVTAWAFAEGGFMRMQGVVLTDNIRSARVLEKCGYRYEGLLRAYRMVRGVPGDFAMYARLATDTA</sequence>
<dbReference type="AlphaFoldDB" id="A0A0H3KWY1"/>
<dbReference type="PANTHER" id="PTHR43441:SF11">
    <property type="entry name" value="RIBOSOMAL-PROTEIN-SERINE ACETYLTRANSFERASE"/>
    <property type="match status" value="1"/>
</dbReference>
<dbReference type="InterPro" id="IPR016181">
    <property type="entry name" value="Acyl_CoA_acyltransferase"/>
</dbReference>
<accession>A0A0H3KWY1</accession>
<dbReference type="PROSITE" id="PS51186">
    <property type="entry name" value="GNAT"/>
    <property type="match status" value="1"/>
</dbReference>
<feature type="domain" description="N-acetyltransferase" evidence="1">
    <location>
        <begin position="14"/>
        <end position="176"/>
    </location>
</feature>
<evidence type="ECO:0000313" key="3">
    <source>
        <dbReference type="Proteomes" id="UP000008815"/>
    </source>
</evidence>
<dbReference type="GO" id="GO:1990189">
    <property type="term" value="F:protein N-terminal-serine acetyltransferase activity"/>
    <property type="evidence" value="ECO:0007669"/>
    <property type="project" value="TreeGrafter"/>
</dbReference>
<dbReference type="InterPro" id="IPR051908">
    <property type="entry name" value="Ribosomal_N-acetyltransferase"/>
</dbReference>
<keyword evidence="3" id="KW-1185">Reference proteome</keyword>
<proteinExistence type="predicted"/>
<dbReference type="STRING" id="395019.BMULJ_05054"/>
<dbReference type="Proteomes" id="UP000008815">
    <property type="component" value="Chromosome 2"/>
</dbReference>
<dbReference type="SUPFAM" id="SSF55729">
    <property type="entry name" value="Acyl-CoA N-acyltransferases (Nat)"/>
    <property type="match status" value="1"/>
</dbReference>
<dbReference type="CDD" id="cd04301">
    <property type="entry name" value="NAT_SF"/>
    <property type="match status" value="1"/>
</dbReference>
<dbReference type="eggNOG" id="COG1670">
    <property type="taxonomic scope" value="Bacteria"/>
</dbReference>
<reference evidence="2 3" key="1">
    <citation type="submission" date="2007-04" db="EMBL/GenBank/DDBJ databases">
        <title>Complete genome sequence of Burkholderia multivorans ATCC 17616.</title>
        <authorList>
            <person name="Ohtsubo Y."/>
            <person name="Yamashita A."/>
            <person name="Kurokawa K."/>
            <person name="Takami H."/>
            <person name="Yuhara S."/>
            <person name="Nishiyama E."/>
            <person name="Endo R."/>
            <person name="Miyazaki R."/>
            <person name="Ono A."/>
            <person name="Yano K."/>
            <person name="Ito M."/>
            <person name="Sota M."/>
            <person name="Yuji N."/>
            <person name="Hattori M."/>
            <person name="Tsuda M."/>
        </authorList>
    </citation>
    <scope>NUCLEOTIDE SEQUENCE [LARGE SCALE GENOMIC DNA]</scope>
    <source>
        <strain evidence="3">ATCC 17616 / 249</strain>
    </source>
</reference>
<dbReference type="InterPro" id="IPR000182">
    <property type="entry name" value="GNAT_dom"/>
</dbReference>
<dbReference type="EMBL" id="AP009386">
    <property type="protein sequence ID" value="BAG46898.1"/>
    <property type="molecule type" value="Genomic_DNA"/>
</dbReference>
<dbReference type="Gene3D" id="3.40.630.30">
    <property type="match status" value="1"/>
</dbReference>
<dbReference type="KEGG" id="bmu:Bmul_3462"/>
<evidence type="ECO:0000259" key="1">
    <source>
        <dbReference type="PROSITE" id="PS51186"/>
    </source>
</evidence>
<name>A0A0H3KWY1_BURM1</name>
<dbReference type="Pfam" id="PF13302">
    <property type="entry name" value="Acetyltransf_3"/>
    <property type="match status" value="1"/>
</dbReference>